<dbReference type="Gene3D" id="3.90.220.20">
    <property type="entry name" value="DNA methylase specificity domains"/>
    <property type="match status" value="2"/>
</dbReference>
<evidence type="ECO:0000256" key="1">
    <source>
        <dbReference type="ARBA" id="ARBA00010923"/>
    </source>
</evidence>
<comment type="similarity">
    <text evidence="1">Belongs to the type-I restriction system S methylase family.</text>
</comment>
<comment type="caution">
    <text evidence="5">The sequence shown here is derived from an EMBL/GenBank/DDBJ whole genome shotgun (WGS) entry which is preliminary data.</text>
</comment>
<gene>
    <name evidence="5" type="ORF">H9962_07385</name>
</gene>
<dbReference type="SUPFAM" id="SSF116734">
    <property type="entry name" value="DNA methylase specificity domain"/>
    <property type="match status" value="2"/>
</dbReference>
<dbReference type="InterPro" id="IPR000055">
    <property type="entry name" value="Restrct_endonuc_typeI_TRD"/>
</dbReference>
<dbReference type="AlphaFoldDB" id="A0A9D2HD13"/>
<reference evidence="5" key="2">
    <citation type="submission" date="2021-04" db="EMBL/GenBank/DDBJ databases">
        <authorList>
            <person name="Gilroy R."/>
        </authorList>
    </citation>
    <scope>NUCLEOTIDE SEQUENCE</scope>
    <source>
        <strain evidence="5">CHK186-16707</strain>
    </source>
</reference>
<dbReference type="PANTHER" id="PTHR43140:SF1">
    <property type="entry name" value="TYPE I RESTRICTION ENZYME ECOKI SPECIFICITY SUBUNIT"/>
    <property type="match status" value="1"/>
</dbReference>
<keyword evidence="5" id="KW-0378">Hydrolase</keyword>
<name>A0A9D2HD13_9BACT</name>
<accession>A0A9D2HD13</accession>
<keyword evidence="5" id="KW-0540">Nuclease</keyword>
<keyword evidence="3" id="KW-0238">DNA-binding</keyword>
<dbReference type="InterPro" id="IPR051212">
    <property type="entry name" value="Type-I_RE_S_subunit"/>
</dbReference>
<evidence type="ECO:0000313" key="5">
    <source>
        <dbReference type="EMBL" id="HJA08993.1"/>
    </source>
</evidence>
<protein>
    <submittedName>
        <fullName evidence="5">Restriction endonuclease subunit S</fullName>
        <ecNumber evidence="5">3.1.21.-</ecNumber>
    </submittedName>
</protein>
<dbReference type="GO" id="GO:0004519">
    <property type="term" value="F:endonuclease activity"/>
    <property type="evidence" value="ECO:0007669"/>
    <property type="project" value="UniProtKB-KW"/>
</dbReference>
<feature type="domain" description="Type I restriction modification DNA specificity" evidence="4">
    <location>
        <begin position="34"/>
        <end position="192"/>
    </location>
</feature>
<dbReference type="GO" id="GO:0009307">
    <property type="term" value="P:DNA restriction-modification system"/>
    <property type="evidence" value="ECO:0007669"/>
    <property type="project" value="UniProtKB-KW"/>
</dbReference>
<dbReference type="EMBL" id="DXAN01000023">
    <property type="protein sequence ID" value="HJA08993.1"/>
    <property type="molecule type" value="Genomic_DNA"/>
</dbReference>
<dbReference type="CDD" id="cd17517">
    <property type="entry name" value="RMtype1_S_EcoKI_StySPI-TRD2-CR2_like"/>
    <property type="match status" value="1"/>
</dbReference>
<evidence type="ECO:0000313" key="6">
    <source>
        <dbReference type="Proteomes" id="UP000824225"/>
    </source>
</evidence>
<dbReference type="PANTHER" id="PTHR43140">
    <property type="entry name" value="TYPE-1 RESTRICTION ENZYME ECOKI SPECIFICITY PROTEIN"/>
    <property type="match status" value="1"/>
</dbReference>
<sequence length="447" mass="49777">MARPRKNAARAQDSLLTPDEVAQIPVEEQPYPLPEGWKWVRLGDAAEIVMGQSPSGADTTDDSSYTPLIGGASDMGQLYPEATKYTKRPTKLSDKNDIIVCIRATLGRPVFSNGEYCLGRGVAAIRSNKIFNQFTRFLFINFEQYLYDNATGTTFAQVNSDTLNKMPIPLPPFDEQQRIVDRIESLFAKLDEAKSKAEAVLDGFEIRKAAILHKAFTGELTAKWREIRGIKKENNAVKIKDILSDIKYGTSEKSDYTYTGLPVIRIPNITGSSVDLEDLKFLKSSKSSDYDLVERNDILMIRSNGSRELVGKCALVDEAIVGKAYASFLIRLRPNPTINPKYLLGFLNSSLARNQLFAKAKSSAGIHNINSKEICSVDIWLPDKKEQQEIVRILDNLLAKERHIREAAENVLSQIGLMKKAILARAFRGELGTHGSARDTLQNNGSM</sequence>
<dbReference type="EC" id="3.1.21.-" evidence="5"/>
<dbReference type="GO" id="GO:0016787">
    <property type="term" value="F:hydrolase activity"/>
    <property type="evidence" value="ECO:0007669"/>
    <property type="project" value="UniProtKB-KW"/>
</dbReference>
<dbReference type="Pfam" id="PF01420">
    <property type="entry name" value="Methylase_S"/>
    <property type="match status" value="2"/>
</dbReference>
<organism evidence="5 6">
    <name type="scientific">Candidatus Mailhella merdigallinarum</name>
    <dbReference type="NCBI Taxonomy" id="2838658"/>
    <lineage>
        <taxon>Bacteria</taxon>
        <taxon>Pseudomonadati</taxon>
        <taxon>Thermodesulfobacteriota</taxon>
        <taxon>Desulfovibrionia</taxon>
        <taxon>Desulfovibrionales</taxon>
        <taxon>Desulfovibrionaceae</taxon>
        <taxon>Mailhella</taxon>
    </lineage>
</organism>
<proteinExistence type="inferred from homology"/>
<dbReference type="InterPro" id="IPR044946">
    <property type="entry name" value="Restrct_endonuc_typeI_TRD_sf"/>
</dbReference>
<evidence type="ECO:0000256" key="2">
    <source>
        <dbReference type="ARBA" id="ARBA00022747"/>
    </source>
</evidence>
<reference evidence="5" key="1">
    <citation type="journal article" date="2021" name="PeerJ">
        <title>Extensive microbial diversity within the chicken gut microbiome revealed by metagenomics and culture.</title>
        <authorList>
            <person name="Gilroy R."/>
            <person name="Ravi A."/>
            <person name="Getino M."/>
            <person name="Pursley I."/>
            <person name="Horton D.L."/>
            <person name="Alikhan N.F."/>
            <person name="Baker D."/>
            <person name="Gharbi K."/>
            <person name="Hall N."/>
            <person name="Watson M."/>
            <person name="Adriaenssens E.M."/>
            <person name="Foster-Nyarko E."/>
            <person name="Jarju S."/>
            <person name="Secka A."/>
            <person name="Antonio M."/>
            <person name="Oren A."/>
            <person name="Chaudhuri R.R."/>
            <person name="La Ragione R."/>
            <person name="Hildebrand F."/>
            <person name="Pallen M.J."/>
        </authorList>
    </citation>
    <scope>NUCLEOTIDE SEQUENCE</scope>
    <source>
        <strain evidence="5">CHK186-16707</strain>
    </source>
</reference>
<dbReference type="Proteomes" id="UP000824225">
    <property type="component" value="Unassembled WGS sequence"/>
</dbReference>
<evidence type="ECO:0000259" key="4">
    <source>
        <dbReference type="Pfam" id="PF01420"/>
    </source>
</evidence>
<keyword evidence="5" id="KW-0255">Endonuclease</keyword>
<feature type="domain" description="Type I restriction modification DNA specificity" evidence="4">
    <location>
        <begin position="233"/>
        <end position="399"/>
    </location>
</feature>
<dbReference type="CDD" id="cd17496">
    <property type="entry name" value="RMtype1_S_BliBORF2384P-TRD1-CR1_like"/>
    <property type="match status" value="1"/>
</dbReference>
<dbReference type="GO" id="GO:0003677">
    <property type="term" value="F:DNA binding"/>
    <property type="evidence" value="ECO:0007669"/>
    <property type="project" value="UniProtKB-KW"/>
</dbReference>
<keyword evidence="2" id="KW-0680">Restriction system</keyword>
<evidence type="ECO:0000256" key="3">
    <source>
        <dbReference type="ARBA" id="ARBA00023125"/>
    </source>
</evidence>